<evidence type="ECO:0000313" key="1">
    <source>
        <dbReference type="EMBL" id="KKM06035.1"/>
    </source>
</evidence>
<reference evidence="1" key="1">
    <citation type="journal article" date="2015" name="Nature">
        <title>Complex archaea that bridge the gap between prokaryotes and eukaryotes.</title>
        <authorList>
            <person name="Spang A."/>
            <person name="Saw J.H."/>
            <person name="Jorgensen S.L."/>
            <person name="Zaremba-Niedzwiedzka K."/>
            <person name="Martijn J."/>
            <person name="Lind A.E."/>
            <person name="van Eijk R."/>
            <person name="Schleper C."/>
            <person name="Guy L."/>
            <person name="Ettema T.J."/>
        </authorList>
    </citation>
    <scope>NUCLEOTIDE SEQUENCE</scope>
</reference>
<gene>
    <name evidence="1" type="ORF">LCGC14_1748040</name>
</gene>
<accession>A0A0F9H4Q1</accession>
<dbReference type="EMBL" id="LAZR01016084">
    <property type="protein sequence ID" value="KKM06035.1"/>
    <property type="molecule type" value="Genomic_DNA"/>
</dbReference>
<sequence length="32" mass="3279">MSVIEIEGQKAKFYGGGGHPVAAGFASSQLIK</sequence>
<dbReference type="AlphaFoldDB" id="A0A0F9H4Q1"/>
<protein>
    <submittedName>
        <fullName evidence="1">Uncharacterized protein</fullName>
    </submittedName>
</protein>
<organism evidence="1">
    <name type="scientific">marine sediment metagenome</name>
    <dbReference type="NCBI Taxonomy" id="412755"/>
    <lineage>
        <taxon>unclassified sequences</taxon>
        <taxon>metagenomes</taxon>
        <taxon>ecological metagenomes</taxon>
    </lineage>
</organism>
<name>A0A0F9H4Q1_9ZZZZ</name>
<proteinExistence type="predicted"/>
<comment type="caution">
    <text evidence="1">The sequence shown here is derived from an EMBL/GenBank/DDBJ whole genome shotgun (WGS) entry which is preliminary data.</text>
</comment>